<gene>
    <name evidence="2" type="ORF">DP923_15545</name>
</gene>
<dbReference type="RefSeq" id="WP_112306809.1">
    <property type="nucleotide sequence ID" value="NZ_QMDV01000005.1"/>
</dbReference>
<sequence length="86" mass="10132">MNRPRKNKSINVSYSKFARIFGLVMTLVYVSLGLFIMFVPEESNSLAIPRDMRYVIGGILILYGVLRFIRIYQTNAKNKRHNRYEE</sequence>
<protein>
    <submittedName>
        <fullName evidence="2">Uncharacterized protein</fullName>
    </submittedName>
</protein>
<reference evidence="2 3" key="2">
    <citation type="submission" date="2018-07" db="EMBL/GenBank/DDBJ databases">
        <title>Pontibacter sp. 2b14 genomic sequence and assembly.</title>
        <authorList>
            <person name="Du Z.-J."/>
        </authorList>
    </citation>
    <scope>NUCLEOTIDE SEQUENCE [LARGE SCALE GENOMIC DNA]</scope>
    <source>
        <strain evidence="2 3">2b14</strain>
    </source>
</reference>
<keyword evidence="1" id="KW-0472">Membrane</keyword>
<evidence type="ECO:0000313" key="3">
    <source>
        <dbReference type="Proteomes" id="UP000251692"/>
    </source>
</evidence>
<evidence type="ECO:0000256" key="1">
    <source>
        <dbReference type="SAM" id="Phobius"/>
    </source>
</evidence>
<keyword evidence="1" id="KW-1133">Transmembrane helix</keyword>
<dbReference type="EMBL" id="QMDV01000005">
    <property type="protein sequence ID" value="RAU81519.1"/>
    <property type="molecule type" value="Genomic_DNA"/>
</dbReference>
<keyword evidence="3" id="KW-1185">Reference proteome</keyword>
<organism evidence="2 3">
    <name type="scientific">Pontibacter arcticus</name>
    <dbReference type="NCBI Taxonomy" id="2080288"/>
    <lineage>
        <taxon>Bacteria</taxon>
        <taxon>Pseudomonadati</taxon>
        <taxon>Bacteroidota</taxon>
        <taxon>Cytophagia</taxon>
        <taxon>Cytophagales</taxon>
        <taxon>Hymenobacteraceae</taxon>
        <taxon>Pontibacter</taxon>
    </lineage>
</organism>
<comment type="caution">
    <text evidence="2">The sequence shown here is derived from an EMBL/GenBank/DDBJ whole genome shotgun (WGS) entry which is preliminary data.</text>
</comment>
<proteinExistence type="predicted"/>
<dbReference type="AlphaFoldDB" id="A0A364RB54"/>
<dbReference type="OrthoDB" id="853311at2"/>
<feature type="transmembrane region" description="Helical" evidence="1">
    <location>
        <begin position="20"/>
        <end position="40"/>
    </location>
</feature>
<keyword evidence="1" id="KW-0812">Transmembrane</keyword>
<evidence type="ECO:0000313" key="2">
    <source>
        <dbReference type="EMBL" id="RAU81519.1"/>
    </source>
</evidence>
<accession>A0A364RB54</accession>
<dbReference type="Proteomes" id="UP000251692">
    <property type="component" value="Unassembled WGS sequence"/>
</dbReference>
<feature type="transmembrane region" description="Helical" evidence="1">
    <location>
        <begin position="52"/>
        <end position="72"/>
    </location>
</feature>
<name>A0A364RB54_9BACT</name>
<reference evidence="2 3" key="1">
    <citation type="submission" date="2018-06" db="EMBL/GenBank/DDBJ databases">
        <authorList>
            <person name="Liu Z.-W."/>
        </authorList>
    </citation>
    <scope>NUCLEOTIDE SEQUENCE [LARGE SCALE GENOMIC DNA]</scope>
    <source>
        <strain evidence="2 3">2b14</strain>
    </source>
</reference>